<dbReference type="AlphaFoldDB" id="A0A8J6HG02"/>
<accession>A0A8J6HG02</accession>
<reference evidence="2" key="1">
    <citation type="journal article" date="2020" name="J Insects Food Feed">
        <title>The yellow mealworm (Tenebrio molitor) genome: a resource for the emerging insects as food and feed industry.</title>
        <authorList>
            <person name="Eriksson T."/>
            <person name="Andere A."/>
            <person name="Kelstrup H."/>
            <person name="Emery V."/>
            <person name="Picard C."/>
        </authorList>
    </citation>
    <scope>NUCLEOTIDE SEQUENCE</scope>
    <source>
        <strain evidence="2">Stoneville</strain>
        <tissue evidence="2">Whole head</tissue>
    </source>
</reference>
<evidence type="ECO:0000313" key="2">
    <source>
        <dbReference type="EMBL" id="KAH0813461.1"/>
    </source>
</evidence>
<proteinExistence type="predicted"/>
<dbReference type="EMBL" id="JABDTM020025257">
    <property type="protein sequence ID" value="KAH0813461.1"/>
    <property type="molecule type" value="Genomic_DNA"/>
</dbReference>
<organism evidence="2 3">
    <name type="scientific">Tenebrio molitor</name>
    <name type="common">Yellow mealworm beetle</name>
    <dbReference type="NCBI Taxonomy" id="7067"/>
    <lineage>
        <taxon>Eukaryota</taxon>
        <taxon>Metazoa</taxon>
        <taxon>Ecdysozoa</taxon>
        <taxon>Arthropoda</taxon>
        <taxon>Hexapoda</taxon>
        <taxon>Insecta</taxon>
        <taxon>Pterygota</taxon>
        <taxon>Neoptera</taxon>
        <taxon>Endopterygota</taxon>
        <taxon>Coleoptera</taxon>
        <taxon>Polyphaga</taxon>
        <taxon>Cucujiformia</taxon>
        <taxon>Tenebrionidae</taxon>
        <taxon>Tenebrio</taxon>
    </lineage>
</organism>
<feature type="compositionally biased region" description="Basic and acidic residues" evidence="1">
    <location>
        <begin position="226"/>
        <end position="239"/>
    </location>
</feature>
<comment type="caution">
    <text evidence="2">The sequence shown here is derived from an EMBL/GenBank/DDBJ whole genome shotgun (WGS) entry which is preliminary data.</text>
</comment>
<feature type="region of interest" description="Disordered" evidence="1">
    <location>
        <begin position="209"/>
        <end position="254"/>
    </location>
</feature>
<evidence type="ECO:0000313" key="3">
    <source>
        <dbReference type="Proteomes" id="UP000719412"/>
    </source>
</evidence>
<evidence type="ECO:0000256" key="1">
    <source>
        <dbReference type="SAM" id="MobiDB-lite"/>
    </source>
</evidence>
<protein>
    <submittedName>
        <fullName evidence="2">Uncharacterized protein</fullName>
    </submittedName>
</protein>
<sequence>MVEPMEIAKPPHKKSEKEESVERIYVWARQAIDGTLRGSSESSSKFERFFGFWPVLRQEVVAAGIKIRTGAASFVPKFFGELKIFPRSGKCRSCTRMQFRSVARYPSRGSRAGADSQDACVISLSGPLASPARFPPEPVLLSDCTQSSRYWAYKFSWCLHSSVKGDDASPPPTPRTKHSSVEYCHLPPPDYSSTPYTALMDSCKANGTIRQPQGKPCASSNTTKNGNEERKRGETHYHDVDDEDEGTASGAARHRGYGMLDGTATRIYSVLPIIITLGRGRLGVQKVRRLHVPILMTHVEDEL</sequence>
<name>A0A8J6HG02_TENMO</name>
<keyword evidence="3" id="KW-1185">Reference proteome</keyword>
<dbReference type="Proteomes" id="UP000719412">
    <property type="component" value="Unassembled WGS sequence"/>
</dbReference>
<gene>
    <name evidence="2" type="ORF">GEV33_009330</name>
</gene>
<reference evidence="2" key="2">
    <citation type="submission" date="2021-08" db="EMBL/GenBank/DDBJ databases">
        <authorList>
            <person name="Eriksson T."/>
        </authorList>
    </citation>
    <scope>NUCLEOTIDE SEQUENCE</scope>
    <source>
        <strain evidence="2">Stoneville</strain>
        <tissue evidence="2">Whole head</tissue>
    </source>
</reference>
<feature type="region of interest" description="Disordered" evidence="1">
    <location>
        <begin position="164"/>
        <end position="184"/>
    </location>
</feature>